<evidence type="ECO:0000313" key="16">
    <source>
        <dbReference type="Proteomes" id="UP000887023"/>
    </source>
</evidence>
<dbReference type="SMART" id="SM00387">
    <property type="entry name" value="HATPase_c"/>
    <property type="match status" value="1"/>
</dbReference>
<keyword evidence="7 15" id="KW-0418">Kinase</keyword>
<keyword evidence="10 12" id="KW-0472">Membrane</keyword>
<keyword evidence="8 12" id="KW-1133">Transmembrane helix</keyword>
<feature type="domain" description="Histidine kinase" evidence="13">
    <location>
        <begin position="235"/>
        <end position="450"/>
    </location>
</feature>
<keyword evidence="6 12" id="KW-0812">Transmembrane</keyword>
<dbReference type="GO" id="GO:0016301">
    <property type="term" value="F:kinase activity"/>
    <property type="evidence" value="ECO:0007669"/>
    <property type="project" value="UniProtKB-KW"/>
</dbReference>
<dbReference type="PROSITE" id="PS50885">
    <property type="entry name" value="HAMP"/>
    <property type="match status" value="1"/>
</dbReference>
<evidence type="ECO:0000256" key="5">
    <source>
        <dbReference type="ARBA" id="ARBA00022679"/>
    </source>
</evidence>
<dbReference type="SUPFAM" id="SSF55874">
    <property type="entry name" value="ATPase domain of HSP90 chaperone/DNA topoisomerase II/histidine kinase"/>
    <property type="match status" value="1"/>
</dbReference>
<accession>A0ABX8S7M1</accession>
<dbReference type="CDD" id="cd00075">
    <property type="entry name" value="HATPase"/>
    <property type="match status" value="1"/>
</dbReference>
<feature type="transmembrane region" description="Helical" evidence="12">
    <location>
        <begin position="20"/>
        <end position="46"/>
    </location>
</feature>
<name>A0ABX8S7M1_9ACTN</name>
<dbReference type="InterPro" id="IPR036097">
    <property type="entry name" value="HisK_dim/P_sf"/>
</dbReference>
<dbReference type="PANTHER" id="PTHR45436">
    <property type="entry name" value="SENSOR HISTIDINE KINASE YKOH"/>
    <property type="match status" value="1"/>
</dbReference>
<evidence type="ECO:0000259" key="13">
    <source>
        <dbReference type="PROSITE" id="PS50109"/>
    </source>
</evidence>
<dbReference type="Gene3D" id="3.30.565.10">
    <property type="entry name" value="Histidine kinase-like ATPase, C-terminal domain"/>
    <property type="match status" value="1"/>
</dbReference>
<dbReference type="Pfam" id="PF02518">
    <property type="entry name" value="HATPase_c"/>
    <property type="match status" value="1"/>
</dbReference>
<evidence type="ECO:0000256" key="3">
    <source>
        <dbReference type="ARBA" id="ARBA00012438"/>
    </source>
</evidence>
<evidence type="ECO:0000256" key="1">
    <source>
        <dbReference type="ARBA" id="ARBA00000085"/>
    </source>
</evidence>
<dbReference type="Gene3D" id="1.10.287.130">
    <property type="match status" value="1"/>
</dbReference>
<evidence type="ECO:0000256" key="2">
    <source>
        <dbReference type="ARBA" id="ARBA00004236"/>
    </source>
</evidence>
<dbReference type="InterPro" id="IPR004358">
    <property type="entry name" value="Sig_transdc_His_kin-like_C"/>
</dbReference>
<dbReference type="InterPro" id="IPR003661">
    <property type="entry name" value="HisK_dim/P_dom"/>
</dbReference>
<dbReference type="EMBL" id="CP079105">
    <property type="protein sequence ID" value="QXQ13840.1"/>
    <property type="molecule type" value="Genomic_DNA"/>
</dbReference>
<comment type="catalytic activity">
    <reaction evidence="1">
        <text>ATP + protein L-histidine = ADP + protein N-phospho-L-histidine.</text>
        <dbReference type="EC" id="2.7.13.3"/>
    </reaction>
</comment>
<reference evidence="15" key="1">
    <citation type="submission" date="2021-07" db="EMBL/GenBank/DDBJ databases">
        <title>Candidatus Kaistella beijingensis sp. nov. isolated from a municipal wastewater treatment plant is involved in sludge foaming.</title>
        <authorList>
            <person name="Song Y."/>
            <person name="Liu S.-J."/>
        </authorList>
    </citation>
    <scope>NUCLEOTIDE SEQUENCE</scope>
    <source>
        <strain evidence="15">DSM 43998</strain>
    </source>
</reference>
<evidence type="ECO:0000256" key="12">
    <source>
        <dbReference type="SAM" id="Phobius"/>
    </source>
</evidence>
<dbReference type="Gene3D" id="6.10.340.10">
    <property type="match status" value="1"/>
</dbReference>
<evidence type="ECO:0000259" key="14">
    <source>
        <dbReference type="PROSITE" id="PS50885"/>
    </source>
</evidence>
<dbReference type="Pfam" id="PF00512">
    <property type="entry name" value="HisKA"/>
    <property type="match status" value="1"/>
</dbReference>
<proteinExistence type="predicted"/>
<feature type="compositionally biased region" description="Basic and acidic residues" evidence="11">
    <location>
        <begin position="459"/>
        <end position="472"/>
    </location>
</feature>
<keyword evidence="9" id="KW-0902">Two-component regulatory system</keyword>
<evidence type="ECO:0000256" key="4">
    <source>
        <dbReference type="ARBA" id="ARBA00022553"/>
    </source>
</evidence>
<feature type="transmembrane region" description="Helical" evidence="12">
    <location>
        <begin position="146"/>
        <end position="166"/>
    </location>
</feature>
<evidence type="ECO:0000313" key="15">
    <source>
        <dbReference type="EMBL" id="QXQ13840.1"/>
    </source>
</evidence>
<dbReference type="InterPro" id="IPR005467">
    <property type="entry name" value="His_kinase_dom"/>
</dbReference>
<keyword evidence="5" id="KW-0808">Transferase</keyword>
<dbReference type="Pfam" id="PF00672">
    <property type="entry name" value="HAMP"/>
    <property type="match status" value="1"/>
</dbReference>
<organism evidence="15 16">
    <name type="scientific">Skermania pinensis</name>
    <dbReference type="NCBI Taxonomy" id="39122"/>
    <lineage>
        <taxon>Bacteria</taxon>
        <taxon>Bacillati</taxon>
        <taxon>Actinomycetota</taxon>
        <taxon>Actinomycetes</taxon>
        <taxon>Mycobacteriales</taxon>
        <taxon>Gordoniaceae</taxon>
        <taxon>Skermania</taxon>
    </lineage>
</organism>
<evidence type="ECO:0000256" key="6">
    <source>
        <dbReference type="ARBA" id="ARBA00022692"/>
    </source>
</evidence>
<comment type="subcellular location">
    <subcellularLocation>
        <location evidence="2">Cell membrane</location>
    </subcellularLocation>
</comment>
<evidence type="ECO:0000256" key="7">
    <source>
        <dbReference type="ARBA" id="ARBA00022777"/>
    </source>
</evidence>
<dbReference type="InterPro" id="IPR036890">
    <property type="entry name" value="HATPase_C_sf"/>
</dbReference>
<dbReference type="Proteomes" id="UP000887023">
    <property type="component" value="Chromosome"/>
</dbReference>
<evidence type="ECO:0000256" key="10">
    <source>
        <dbReference type="ARBA" id="ARBA00023136"/>
    </source>
</evidence>
<dbReference type="SUPFAM" id="SSF47384">
    <property type="entry name" value="Homodimeric domain of signal transducing histidine kinase"/>
    <property type="match status" value="1"/>
</dbReference>
<dbReference type="PRINTS" id="PR00344">
    <property type="entry name" value="BCTRLSENSOR"/>
</dbReference>
<gene>
    <name evidence="15" type="ORF">KV203_19050</name>
</gene>
<keyword evidence="16" id="KW-1185">Reference proteome</keyword>
<dbReference type="PANTHER" id="PTHR45436:SF5">
    <property type="entry name" value="SENSOR HISTIDINE KINASE TRCS"/>
    <property type="match status" value="1"/>
</dbReference>
<sequence>MSRAARGLRSPHRVSLRTRVVATAAATLAVALLVLAVVIGGVLGVAGTRVQNAVLSDRMQLAEELAAAGTSPPELLARVDNRSVRARLTLADGRTLGLLPRAGGPAGDVRTRQARLTGPGELNGAELTLQLDGTLLTGVRVKVRRALVLTTLAAVLIGLLALPFAVGRALAPLDTMTTLARSITAGRRGERLAPAGTGTELARAATAFNAMLDALEGAEARAQASEQRIRRFVGDAAHELRTPITGIAAIAEAALHQPVDSDPEQRQRMQLLLVREARRAGRLVDDMLELARIDAGLSLRAVPTDLHELAAVQRERARVAYPQLQVGLAGDAAPVVADPERTSQVLANLVENAAQAAGPNGRVDLTVRVASSGAEVLVTDNGPGVPAAERDRIFDRLVRLDTARERNPDGSGLGLAIARGLARAHGGELSCVDPPAGTGAAFRLWLPVTPSADLQFQRQDSETSDPRSKESR</sequence>
<dbReference type="SMART" id="SM00388">
    <property type="entry name" value="HisKA"/>
    <property type="match status" value="1"/>
</dbReference>
<evidence type="ECO:0000256" key="11">
    <source>
        <dbReference type="SAM" id="MobiDB-lite"/>
    </source>
</evidence>
<dbReference type="CDD" id="cd00082">
    <property type="entry name" value="HisKA"/>
    <property type="match status" value="1"/>
</dbReference>
<dbReference type="InterPro" id="IPR003660">
    <property type="entry name" value="HAMP_dom"/>
</dbReference>
<feature type="domain" description="HAMP" evidence="14">
    <location>
        <begin position="167"/>
        <end position="220"/>
    </location>
</feature>
<evidence type="ECO:0000256" key="9">
    <source>
        <dbReference type="ARBA" id="ARBA00023012"/>
    </source>
</evidence>
<dbReference type="SMART" id="SM00304">
    <property type="entry name" value="HAMP"/>
    <property type="match status" value="1"/>
</dbReference>
<dbReference type="InterPro" id="IPR003594">
    <property type="entry name" value="HATPase_dom"/>
</dbReference>
<dbReference type="PROSITE" id="PS50109">
    <property type="entry name" value="HIS_KIN"/>
    <property type="match status" value="1"/>
</dbReference>
<keyword evidence="4" id="KW-0597">Phosphoprotein</keyword>
<dbReference type="EC" id="2.7.13.3" evidence="3"/>
<dbReference type="RefSeq" id="WP_083530255.1">
    <property type="nucleotide sequence ID" value="NZ_CBCRUZ010000006.1"/>
</dbReference>
<dbReference type="CDD" id="cd06225">
    <property type="entry name" value="HAMP"/>
    <property type="match status" value="1"/>
</dbReference>
<feature type="region of interest" description="Disordered" evidence="11">
    <location>
        <begin position="453"/>
        <end position="472"/>
    </location>
</feature>
<dbReference type="InterPro" id="IPR050428">
    <property type="entry name" value="TCS_sensor_his_kinase"/>
</dbReference>
<evidence type="ECO:0000256" key="8">
    <source>
        <dbReference type="ARBA" id="ARBA00022989"/>
    </source>
</evidence>
<protein>
    <recommendedName>
        <fullName evidence="3">histidine kinase</fullName>
        <ecNumber evidence="3">2.7.13.3</ecNumber>
    </recommendedName>
</protein>